<dbReference type="Proteomes" id="UP000026915">
    <property type="component" value="Chromosome 2"/>
</dbReference>
<proteinExistence type="predicted"/>
<evidence type="ECO:0000313" key="2">
    <source>
        <dbReference type="Proteomes" id="UP000026915"/>
    </source>
</evidence>
<keyword evidence="2" id="KW-1185">Reference proteome</keyword>
<dbReference type="InParanoid" id="A0A061E7B0"/>
<accession>A0A061E7B0</accession>
<dbReference type="Gramene" id="EOY00222">
    <property type="protein sequence ID" value="EOY00222"/>
    <property type="gene ID" value="TCM_010014"/>
</dbReference>
<protein>
    <submittedName>
        <fullName evidence="1">Uncharacterized protein</fullName>
    </submittedName>
</protein>
<sequence>MPLSHIFVWCTSSPQRRSLKSLALRFSTLYNSTSITLTSMVDPPQQTYPMVTRCQNNIFKPKQLYTVTKHPLPAPTKPTNAAQAFKDLCKQAIFEEYNALA</sequence>
<name>A0A061E7B0_THECC</name>
<dbReference type="AlphaFoldDB" id="A0A061E7B0"/>
<gene>
    <name evidence="1" type="ORF">TCM_010014</name>
</gene>
<organism evidence="1 2">
    <name type="scientific">Theobroma cacao</name>
    <name type="common">Cacao</name>
    <name type="synonym">Cocoa</name>
    <dbReference type="NCBI Taxonomy" id="3641"/>
    <lineage>
        <taxon>Eukaryota</taxon>
        <taxon>Viridiplantae</taxon>
        <taxon>Streptophyta</taxon>
        <taxon>Embryophyta</taxon>
        <taxon>Tracheophyta</taxon>
        <taxon>Spermatophyta</taxon>
        <taxon>Magnoliopsida</taxon>
        <taxon>eudicotyledons</taxon>
        <taxon>Gunneridae</taxon>
        <taxon>Pentapetalae</taxon>
        <taxon>rosids</taxon>
        <taxon>malvids</taxon>
        <taxon>Malvales</taxon>
        <taxon>Malvaceae</taxon>
        <taxon>Byttnerioideae</taxon>
        <taxon>Theobroma</taxon>
    </lineage>
</organism>
<dbReference type="HOGENOM" id="CLU_2296786_0_0_1"/>
<dbReference type="EMBL" id="CM001880">
    <property type="protein sequence ID" value="EOY00222.1"/>
    <property type="molecule type" value="Genomic_DNA"/>
</dbReference>
<reference evidence="1 2" key="1">
    <citation type="journal article" date="2013" name="Genome Biol.">
        <title>The genome sequence of the most widely cultivated cacao type and its use to identify candidate genes regulating pod color.</title>
        <authorList>
            <person name="Motamayor J.C."/>
            <person name="Mockaitis K."/>
            <person name="Schmutz J."/>
            <person name="Haiminen N."/>
            <person name="Iii D.L."/>
            <person name="Cornejo O."/>
            <person name="Findley S.D."/>
            <person name="Zheng P."/>
            <person name="Utro F."/>
            <person name="Royaert S."/>
            <person name="Saski C."/>
            <person name="Jenkins J."/>
            <person name="Podicheti R."/>
            <person name="Zhao M."/>
            <person name="Scheffler B.E."/>
            <person name="Stack J.C."/>
            <person name="Feltus F.A."/>
            <person name="Mustiga G.M."/>
            <person name="Amores F."/>
            <person name="Phillips W."/>
            <person name="Marelli J.P."/>
            <person name="May G.D."/>
            <person name="Shapiro H."/>
            <person name="Ma J."/>
            <person name="Bustamante C.D."/>
            <person name="Schnell R.J."/>
            <person name="Main D."/>
            <person name="Gilbert D."/>
            <person name="Parida L."/>
            <person name="Kuhn D.N."/>
        </authorList>
    </citation>
    <scope>NUCLEOTIDE SEQUENCE [LARGE SCALE GENOMIC DNA]</scope>
    <source>
        <strain evidence="2">cv. Matina 1-6</strain>
    </source>
</reference>
<evidence type="ECO:0000313" key="1">
    <source>
        <dbReference type="EMBL" id="EOY00222.1"/>
    </source>
</evidence>